<feature type="binding site" evidence="5">
    <location>
        <position position="228"/>
    </location>
    <ligand>
        <name>Fe cation</name>
        <dbReference type="ChEBI" id="CHEBI:24875"/>
        <note>catalytic</note>
    </ligand>
</feature>
<proteinExistence type="inferred from homology"/>
<keyword evidence="4 5" id="KW-0408">Iron</keyword>
<reference evidence="6 7" key="1">
    <citation type="journal article" date="2018" name="Gigascience">
        <title>Genomes of trombidid mites reveal novel predicted allergens and laterally-transferred genes associated with secondary metabolism.</title>
        <authorList>
            <person name="Dong X."/>
            <person name="Chaisiri K."/>
            <person name="Xia D."/>
            <person name="Armstrong S.D."/>
            <person name="Fang Y."/>
            <person name="Donnelly M.J."/>
            <person name="Kadowaki T."/>
            <person name="McGarry J.W."/>
            <person name="Darby A.C."/>
            <person name="Makepeace B.L."/>
        </authorList>
    </citation>
    <scope>NUCLEOTIDE SEQUENCE [LARGE SCALE GENOMIC DNA]</scope>
    <source>
        <strain evidence="6">UoL-UT</strain>
    </source>
</reference>
<evidence type="ECO:0000256" key="2">
    <source>
        <dbReference type="ARBA" id="ARBA00022723"/>
    </source>
</evidence>
<name>A0A443S9U2_9ACAR</name>
<comment type="cofactor">
    <cofactor evidence="5">
        <name>Fe(2+)</name>
        <dbReference type="ChEBI" id="CHEBI:29033"/>
    </cofactor>
    <text evidence="5">Binds 1 Fe(2+) ion per subunit.</text>
</comment>
<dbReference type="STRING" id="299467.A0A443S9U2"/>
<dbReference type="GO" id="GO:0046872">
    <property type="term" value="F:metal ion binding"/>
    <property type="evidence" value="ECO:0007669"/>
    <property type="project" value="UniProtKB-KW"/>
</dbReference>
<dbReference type="EMBL" id="NCKV01005058">
    <property type="protein sequence ID" value="RWS24303.1"/>
    <property type="molecule type" value="Genomic_DNA"/>
</dbReference>
<dbReference type="GO" id="GO:0003834">
    <property type="term" value="F:beta-carotene 15,15'-dioxygenase activity"/>
    <property type="evidence" value="ECO:0007669"/>
    <property type="project" value="TreeGrafter"/>
</dbReference>
<dbReference type="Pfam" id="PF03055">
    <property type="entry name" value="RPE65"/>
    <property type="match status" value="1"/>
</dbReference>
<feature type="binding site" evidence="5">
    <location>
        <position position="177"/>
    </location>
    <ligand>
        <name>Fe cation</name>
        <dbReference type="ChEBI" id="CHEBI:24875"/>
        <note>catalytic</note>
    </ligand>
</feature>
<dbReference type="PANTHER" id="PTHR10543:SF24">
    <property type="entry name" value="CAROTENOID ISOMEROOXYGENASE"/>
    <property type="match status" value="1"/>
</dbReference>
<dbReference type="InterPro" id="IPR004294">
    <property type="entry name" value="Carotenoid_Oase"/>
</dbReference>
<feature type="binding site" evidence="5">
    <location>
        <position position="299"/>
    </location>
    <ligand>
        <name>Fe cation</name>
        <dbReference type="ChEBI" id="CHEBI:24875"/>
        <note>catalytic</note>
    </ligand>
</feature>
<dbReference type="Proteomes" id="UP000288716">
    <property type="component" value="Unassembled WGS sequence"/>
</dbReference>
<dbReference type="GO" id="GO:0042574">
    <property type="term" value="P:retinal metabolic process"/>
    <property type="evidence" value="ECO:0007669"/>
    <property type="project" value="TreeGrafter"/>
</dbReference>
<gene>
    <name evidence="6" type="ORF">B4U80_04044</name>
</gene>
<keyword evidence="2 5" id="KW-0479">Metal-binding</keyword>
<dbReference type="GO" id="GO:0010436">
    <property type="term" value="F:carotenoid dioxygenase activity"/>
    <property type="evidence" value="ECO:0007669"/>
    <property type="project" value="TreeGrafter"/>
</dbReference>
<organism evidence="6 7">
    <name type="scientific">Leptotrombidium deliense</name>
    <dbReference type="NCBI Taxonomy" id="299467"/>
    <lineage>
        <taxon>Eukaryota</taxon>
        <taxon>Metazoa</taxon>
        <taxon>Ecdysozoa</taxon>
        <taxon>Arthropoda</taxon>
        <taxon>Chelicerata</taxon>
        <taxon>Arachnida</taxon>
        <taxon>Acari</taxon>
        <taxon>Acariformes</taxon>
        <taxon>Trombidiformes</taxon>
        <taxon>Prostigmata</taxon>
        <taxon>Anystina</taxon>
        <taxon>Parasitengona</taxon>
        <taxon>Trombiculoidea</taxon>
        <taxon>Trombiculidae</taxon>
        <taxon>Leptotrombidium</taxon>
    </lineage>
</organism>
<evidence type="ECO:0000256" key="1">
    <source>
        <dbReference type="ARBA" id="ARBA00006787"/>
    </source>
</evidence>
<sequence length="481" mass="54657">MRKNNGLFTVYLRNCTVECPRVEAKIKGIIPKWLKGSLLRNGPGLRKIGIDEYAHLFDYSSLIRKYSIENGRVFYENKLLKSSSFKRNQEKQRIVVSEFGTECIADPCKTILKRFMSYFTINELFTDNTAVGFMNVGDEVYACGDTPYITKIEANSLDTVKTIDIRKLLAVNTLTSHPHTDADGNVYNMGSSVGHYNIVKIPRNNSLQNASIVAKIATHRPFNPGYYHSFCLTENYFVFIEQALIISIPTLIQQHFFGGANSNLLKWRPQYKNKFFLISRKDGSVVNQKYISEPFAFFHTINAYEEQNHVVVDICCYRDGNVLKALFTDAIKEAEIDTKAARRDAKYIASQAKRFVLPLLNSKDSIKVGENVNSLSDSKAVAIVSKKNVVECIPEALTEKSAAMAEMPTINYSRCNGKKYRYFYAICRRDDLLLQLMKCDTKTKAIQIWSENNCYPSEPIFVPHPHSVDEDDGKLFSASLT</sequence>
<dbReference type="PANTHER" id="PTHR10543">
    <property type="entry name" value="BETA-CAROTENE DIOXYGENASE"/>
    <property type="match status" value="1"/>
</dbReference>
<evidence type="ECO:0000313" key="6">
    <source>
        <dbReference type="EMBL" id="RWS24303.1"/>
    </source>
</evidence>
<comment type="similarity">
    <text evidence="1">Belongs to the carotenoid oxygenase family.</text>
</comment>
<dbReference type="VEuPathDB" id="VectorBase:LDEU007737"/>
<protein>
    <submittedName>
        <fullName evidence="6">Beta:beta-carotene 9':10'-oxygenase-like protein</fullName>
    </submittedName>
</protein>
<dbReference type="OrthoDB" id="1069523at2759"/>
<dbReference type="AlphaFoldDB" id="A0A443S9U2"/>
<evidence type="ECO:0000256" key="5">
    <source>
        <dbReference type="PIRSR" id="PIRSR604294-1"/>
    </source>
</evidence>
<accession>A0A443S9U2</accession>
<evidence type="ECO:0000313" key="7">
    <source>
        <dbReference type="Proteomes" id="UP000288716"/>
    </source>
</evidence>
<evidence type="ECO:0000256" key="3">
    <source>
        <dbReference type="ARBA" id="ARBA00023002"/>
    </source>
</evidence>
<dbReference type="GO" id="GO:0016121">
    <property type="term" value="P:carotene catabolic process"/>
    <property type="evidence" value="ECO:0007669"/>
    <property type="project" value="TreeGrafter"/>
</dbReference>
<evidence type="ECO:0000256" key="4">
    <source>
        <dbReference type="ARBA" id="ARBA00023004"/>
    </source>
</evidence>
<keyword evidence="3" id="KW-0560">Oxidoreductase</keyword>
<keyword evidence="7" id="KW-1185">Reference proteome</keyword>
<comment type="caution">
    <text evidence="6">The sequence shown here is derived from an EMBL/GenBank/DDBJ whole genome shotgun (WGS) entry which is preliminary data.</text>
</comment>